<dbReference type="PANTHER" id="PTHR33710">
    <property type="entry name" value="BNAC02G09200D PROTEIN"/>
    <property type="match status" value="1"/>
</dbReference>
<accession>A0A2U1LB04</accession>
<evidence type="ECO:0000256" key="1">
    <source>
        <dbReference type="SAM" id="MobiDB-lite"/>
    </source>
</evidence>
<dbReference type="InterPro" id="IPR036691">
    <property type="entry name" value="Endo/exonu/phosph_ase_sf"/>
</dbReference>
<dbReference type="AlphaFoldDB" id="A0A2U1LB04"/>
<dbReference type="Gene3D" id="3.60.10.10">
    <property type="entry name" value="Endonuclease/exonuclease/phosphatase"/>
    <property type="match status" value="1"/>
</dbReference>
<dbReference type="PANTHER" id="PTHR33710:SF64">
    <property type="entry name" value="ENDONUCLEASE_EXONUCLEASE_PHOSPHATASE DOMAIN-CONTAINING PROTEIN"/>
    <property type="match status" value="1"/>
</dbReference>
<proteinExistence type="predicted"/>
<evidence type="ECO:0000313" key="2">
    <source>
        <dbReference type="EMBL" id="PWA46179.1"/>
    </source>
</evidence>
<organism evidence="2 3">
    <name type="scientific">Artemisia annua</name>
    <name type="common">Sweet wormwood</name>
    <dbReference type="NCBI Taxonomy" id="35608"/>
    <lineage>
        <taxon>Eukaryota</taxon>
        <taxon>Viridiplantae</taxon>
        <taxon>Streptophyta</taxon>
        <taxon>Embryophyta</taxon>
        <taxon>Tracheophyta</taxon>
        <taxon>Spermatophyta</taxon>
        <taxon>Magnoliopsida</taxon>
        <taxon>eudicotyledons</taxon>
        <taxon>Gunneridae</taxon>
        <taxon>Pentapetalae</taxon>
        <taxon>asterids</taxon>
        <taxon>campanulids</taxon>
        <taxon>Asterales</taxon>
        <taxon>Asteraceae</taxon>
        <taxon>Asteroideae</taxon>
        <taxon>Anthemideae</taxon>
        <taxon>Artemisiinae</taxon>
        <taxon>Artemisia</taxon>
    </lineage>
</organism>
<keyword evidence="2" id="KW-0808">Transferase</keyword>
<keyword evidence="3" id="KW-1185">Reference proteome</keyword>
<dbReference type="EMBL" id="PKPP01010417">
    <property type="protein sequence ID" value="PWA46179.1"/>
    <property type="molecule type" value="Genomic_DNA"/>
</dbReference>
<sequence length="452" mass="52346">MKNSSVMDETNDILDTENENNETKNEGIPQKQEHPDCNPTASDVSCPPGFKFLNDQSTFKPQGLEPHKTSKYFTAPTSSDDSCPPGFEFLKGQSTFKSQGSETYKTSKCSTTFSRYRKKDYKWISLLHEINRIIEVGGALGYEKRRKRVWIRELCFRHNISFLGVRESTMTRLELFHLRSMWGNYSLNYACSMARGLSGEIISMRVPAVFTKEYIWCNDNYVIVQGKWLNISHTYFMVNVYGPQYPAAKVTLWRSLLSFVQHHQGWYVLFGDLNEVRDESEHSGTNYSRSEAQVFNNFVADSGLHEITMGGKSFTWMNKLSTKMSKLDWFLLSEEVLEDNHDLKAIVLDRVWSDYSPILLHTLKIDYGPITLKIFHYWFNRKDIDVVVNQAFIDSSQNATGSTVYLHDKLKFIKYRLKTWNAESKKNEVNRKHEVLALVQDIEHKIDSSLAS</sequence>
<name>A0A2U1LB04_ARTAN</name>
<dbReference type="Proteomes" id="UP000245207">
    <property type="component" value="Unassembled WGS sequence"/>
</dbReference>
<dbReference type="SUPFAM" id="SSF56219">
    <property type="entry name" value="DNase I-like"/>
    <property type="match status" value="1"/>
</dbReference>
<comment type="caution">
    <text evidence="2">The sequence shown here is derived from an EMBL/GenBank/DDBJ whole genome shotgun (WGS) entry which is preliminary data.</text>
</comment>
<protein>
    <submittedName>
        <fullName evidence="2">RNA-directed DNA polymerase, eukaryota, Reverse transcriptase zinc-binding domain protein</fullName>
    </submittedName>
</protein>
<dbReference type="STRING" id="35608.A0A2U1LB04"/>
<feature type="compositionally biased region" description="Basic and acidic residues" evidence="1">
    <location>
        <begin position="21"/>
        <end position="36"/>
    </location>
</feature>
<reference evidence="2 3" key="1">
    <citation type="journal article" date="2018" name="Mol. Plant">
        <title>The genome of Artemisia annua provides insight into the evolution of Asteraceae family and artemisinin biosynthesis.</title>
        <authorList>
            <person name="Shen Q."/>
            <person name="Zhang L."/>
            <person name="Liao Z."/>
            <person name="Wang S."/>
            <person name="Yan T."/>
            <person name="Shi P."/>
            <person name="Liu M."/>
            <person name="Fu X."/>
            <person name="Pan Q."/>
            <person name="Wang Y."/>
            <person name="Lv Z."/>
            <person name="Lu X."/>
            <person name="Zhang F."/>
            <person name="Jiang W."/>
            <person name="Ma Y."/>
            <person name="Chen M."/>
            <person name="Hao X."/>
            <person name="Li L."/>
            <person name="Tang Y."/>
            <person name="Lv G."/>
            <person name="Zhou Y."/>
            <person name="Sun X."/>
            <person name="Brodelius P.E."/>
            <person name="Rose J.K.C."/>
            <person name="Tang K."/>
        </authorList>
    </citation>
    <scope>NUCLEOTIDE SEQUENCE [LARGE SCALE GENOMIC DNA]</scope>
    <source>
        <strain evidence="3">cv. Huhao1</strain>
        <tissue evidence="2">Leaf</tissue>
    </source>
</reference>
<feature type="region of interest" description="Disordered" evidence="1">
    <location>
        <begin position="1"/>
        <end position="42"/>
    </location>
</feature>
<dbReference type="GO" id="GO:0003964">
    <property type="term" value="F:RNA-directed DNA polymerase activity"/>
    <property type="evidence" value="ECO:0007669"/>
    <property type="project" value="UniProtKB-KW"/>
</dbReference>
<dbReference type="OrthoDB" id="8196670at2759"/>
<feature type="compositionally biased region" description="Acidic residues" evidence="1">
    <location>
        <begin position="9"/>
        <end position="20"/>
    </location>
</feature>
<keyword evidence="2" id="KW-0695">RNA-directed DNA polymerase</keyword>
<keyword evidence="2" id="KW-0548">Nucleotidyltransferase</keyword>
<evidence type="ECO:0000313" key="3">
    <source>
        <dbReference type="Proteomes" id="UP000245207"/>
    </source>
</evidence>
<gene>
    <name evidence="2" type="ORF">CTI12_AA508820</name>
</gene>